<comment type="catalytic activity">
    <reaction evidence="4">
        <text>N-terminal L-arginyl-[protein] + L-leucyl-tRNA(Leu) = N-terminal L-leucyl-L-arginyl-[protein] + tRNA(Leu) + H(+)</text>
        <dbReference type="Rhea" id="RHEA:50416"/>
        <dbReference type="Rhea" id="RHEA-COMP:9613"/>
        <dbReference type="Rhea" id="RHEA-COMP:9622"/>
        <dbReference type="Rhea" id="RHEA-COMP:12672"/>
        <dbReference type="Rhea" id="RHEA-COMP:12673"/>
        <dbReference type="ChEBI" id="CHEBI:15378"/>
        <dbReference type="ChEBI" id="CHEBI:64719"/>
        <dbReference type="ChEBI" id="CHEBI:78442"/>
        <dbReference type="ChEBI" id="CHEBI:78494"/>
        <dbReference type="ChEBI" id="CHEBI:133044"/>
        <dbReference type="EC" id="2.3.2.6"/>
    </reaction>
</comment>
<reference evidence="5" key="1">
    <citation type="submission" date="2022-07" db="EMBL/GenBank/DDBJ databases">
        <title>Parvularcula maris sp. nov., an algicidal bacterium isolated from seawater.</title>
        <authorList>
            <person name="Li F."/>
        </authorList>
    </citation>
    <scope>NUCLEOTIDE SEQUENCE</scope>
    <source>
        <strain evidence="5">BGMRC 0090</strain>
    </source>
</reference>
<name>A0A9X2LDP4_9PROT</name>
<dbReference type="FunFam" id="3.40.630.70:FF:000001">
    <property type="entry name" value="Leucyl/phenylalanyl-tRNA--protein transferase"/>
    <property type="match status" value="1"/>
</dbReference>
<dbReference type="GO" id="GO:0005737">
    <property type="term" value="C:cytoplasm"/>
    <property type="evidence" value="ECO:0007669"/>
    <property type="project" value="UniProtKB-SubCell"/>
</dbReference>
<organism evidence="5 6">
    <name type="scientific">Parvularcula maris</name>
    <dbReference type="NCBI Taxonomy" id="2965077"/>
    <lineage>
        <taxon>Bacteria</taxon>
        <taxon>Pseudomonadati</taxon>
        <taxon>Pseudomonadota</taxon>
        <taxon>Alphaproteobacteria</taxon>
        <taxon>Parvularculales</taxon>
        <taxon>Parvularculaceae</taxon>
        <taxon>Parvularcula</taxon>
    </lineage>
</organism>
<accession>A0A9X2LDP4</accession>
<evidence type="ECO:0000256" key="1">
    <source>
        <dbReference type="ARBA" id="ARBA00022490"/>
    </source>
</evidence>
<keyword evidence="1 4" id="KW-0963">Cytoplasm</keyword>
<comment type="function">
    <text evidence="4">Functions in the N-end rule pathway of protein degradation where it conjugates Leu, Phe and, less efficiently, Met from aminoacyl-tRNAs to the N-termini of proteins containing an N-terminal arginine or lysine.</text>
</comment>
<dbReference type="PANTHER" id="PTHR30098">
    <property type="entry name" value="LEUCYL/PHENYLALANYL-TRNA--PROTEIN TRANSFERASE"/>
    <property type="match status" value="1"/>
</dbReference>
<dbReference type="InterPro" id="IPR016181">
    <property type="entry name" value="Acyl_CoA_acyltransferase"/>
</dbReference>
<evidence type="ECO:0000313" key="5">
    <source>
        <dbReference type="EMBL" id="MCQ8186607.1"/>
    </source>
</evidence>
<evidence type="ECO:0000256" key="4">
    <source>
        <dbReference type="HAMAP-Rule" id="MF_00688"/>
    </source>
</evidence>
<dbReference type="InterPro" id="IPR042203">
    <property type="entry name" value="Leu/Phe-tRNA_Trfase_C"/>
</dbReference>
<dbReference type="EC" id="2.3.2.6" evidence="4"/>
<comment type="catalytic activity">
    <reaction evidence="4">
        <text>L-phenylalanyl-tRNA(Phe) + an N-terminal L-alpha-aminoacyl-[protein] = an N-terminal L-phenylalanyl-L-alpha-aminoacyl-[protein] + tRNA(Phe)</text>
        <dbReference type="Rhea" id="RHEA:43632"/>
        <dbReference type="Rhea" id="RHEA-COMP:9668"/>
        <dbReference type="Rhea" id="RHEA-COMP:9699"/>
        <dbReference type="Rhea" id="RHEA-COMP:10636"/>
        <dbReference type="Rhea" id="RHEA-COMP:10637"/>
        <dbReference type="ChEBI" id="CHEBI:78442"/>
        <dbReference type="ChEBI" id="CHEBI:78531"/>
        <dbReference type="ChEBI" id="CHEBI:78597"/>
        <dbReference type="ChEBI" id="CHEBI:83561"/>
        <dbReference type="EC" id="2.3.2.6"/>
    </reaction>
</comment>
<dbReference type="Proteomes" id="UP001142610">
    <property type="component" value="Unassembled WGS sequence"/>
</dbReference>
<dbReference type="Gene3D" id="3.40.630.70">
    <property type="entry name" value="Leucyl/phenylalanyl-tRNA-protein transferase, C-terminal domain"/>
    <property type="match status" value="1"/>
</dbReference>
<comment type="caution">
    <text evidence="5">The sequence shown here is derived from an EMBL/GenBank/DDBJ whole genome shotgun (WGS) entry which is preliminary data.</text>
</comment>
<dbReference type="NCBIfam" id="TIGR00667">
    <property type="entry name" value="aat"/>
    <property type="match status" value="1"/>
</dbReference>
<keyword evidence="3 4" id="KW-0012">Acyltransferase</keyword>
<proteinExistence type="inferred from homology"/>
<dbReference type="AlphaFoldDB" id="A0A9X2LDP4"/>
<protein>
    <recommendedName>
        <fullName evidence="4">Leucyl/phenylalanyl-tRNA--protein transferase</fullName>
        <ecNumber evidence="4">2.3.2.6</ecNumber>
    </recommendedName>
    <alternativeName>
        <fullName evidence="4">L/F-transferase</fullName>
    </alternativeName>
    <alternativeName>
        <fullName evidence="4">Leucyltransferase</fullName>
    </alternativeName>
    <alternativeName>
        <fullName evidence="4">Phenyalanyltransferase</fullName>
    </alternativeName>
</protein>
<keyword evidence="6" id="KW-1185">Reference proteome</keyword>
<dbReference type="SUPFAM" id="SSF55729">
    <property type="entry name" value="Acyl-CoA N-acyltransferases (Nat)"/>
    <property type="match status" value="1"/>
</dbReference>
<evidence type="ECO:0000256" key="2">
    <source>
        <dbReference type="ARBA" id="ARBA00022679"/>
    </source>
</evidence>
<evidence type="ECO:0000313" key="6">
    <source>
        <dbReference type="Proteomes" id="UP001142610"/>
    </source>
</evidence>
<dbReference type="InterPro" id="IPR004616">
    <property type="entry name" value="Leu/Phe-tRNA_Trfase"/>
</dbReference>
<evidence type="ECO:0000256" key="3">
    <source>
        <dbReference type="ARBA" id="ARBA00023315"/>
    </source>
</evidence>
<dbReference type="GO" id="GO:0030163">
    <property type="term" value="P:protein catabolic process"/>
    <property type="evidence" value="ECO:0007669"/>
    <property type="project" value="UniProtKB-UniRule"/>
</dbReference>
<comment type="subcellular location">
    <subcellularLocation>
        <location evidence="4">Cytoplasm</location>
    </subcellularLocation>
</comment>
<gene>
    <name evidence="4 5" type="primary">aat</name>
    <name evidence="5" type="ORF">NOG11_14585</name>
</gene>
<sequence>MLEAYRLGYFPMGESRNRPDIVWIKPDMRGVFPLDGFHVPRSLAKTVRQEPFRITLDQRFAEVMRACSGGGPERPDTWINDEIIAAYTDLHERGFAHSVEAWDGEELVGGLYGVSIGSAFFGESMFSRRTDASKVALCHLVGRMKMAGYRLLDTQFQNAHLKRFGCVEVTASRYALMLSEALNHHASLEAFGGQIAGSSILQSITQTS</sequence>
<dbReference type="PANTHER" id="PTHR30098:SF2">
    <property type="entry name" value="LEUCYL_PHENYLALANYL-TRNA--PROTEIN TRANSFERASE"/>
    <property type="match status" value="1"/>
</dbReference>
<dbReference type="Pfam" id="PF03588">
    <property type="entry name" value="Leu_Phe_trans"/>
    <property type="match status" value="1"/>
</dbReference>
<dbReference type="HAMAP" id="MF_00688">
    <property type="entry name" value="Leu_Phe_trans"/>
    <property type="match status" value="1"/>
</dbReference>
<dbReference type="GO" id="GO:0008914">
    <property type="term" value="F:leucyl-tRNA--protein transferase activity"/>
    <property type="evidence" value="ECO:0007669"/>
    <property type="project" value="UniProtKB-UniRule"/>
</dbReference>
<comment type="catalytic activity">
    <reaction evidence="4">
        <text>N-terminal L-lysyl-[protein] + L-leucyl-tRNA(Leu) = N-terminal L-leucyl-L-lysyl-[protein] + tRNA(Leu) + H(+)</text>
        <dbReference type="Rhea" id="RHEA:12340"/>
        <dbReference type="Rhea" id="RHEA-COMP:9613"/>
        <dbReference type="Rhea" id="RHEA-COMP:9622"/>
        <dbReference type="Rhea" id="RHEA-COMP:12670"/>
        <dbReference type="Rhea" id="RHEA-COMP:12671"/>
        <dbReference type="ChEBI" id="CHEBI:15378"/>
        <dbReference type="ChEBI" id="CHEBI:65249"/>
        <dbReference type="ChEBI" id="CHEBI:78442"/>
        <dbReference type="ChEBI" id="CHEBI:78494"/>
        <dbReference type="ChEBI" id="CHEBI:133043"/>
        <dbReference type="EC" id="2.3.2.6"/>
    </reaction>
</comment>
<dbReference type="EMBL" id="JANIBC010000023">
    <property type="protein sequence ID" value="MCQ8186607.1"/>
    <property type="molecule type" value="Genomic_DNA"/>
</dbReference>
<keyword evidence="2 4" id="KW-0808">Transferase</keyword>
<comment type="similarity">
    <text evidence="4">Belongs to the L/F-transferase family.</text>
</comment>